<sequence>MMIPNFSATLLFMILGVSAAPTPIPLRIWERDVWAPPITQPDSTTVWTIGTNVTATWDMSTRPADVTNPNGVLLLGHLEPDGQGGENLDVDHPLANGFLLDDGQVTFQVPNVQPNTNYIVALIGSSGNISPQFQITT</sequence>
<reference evidence="1" key="1">
    <citation type="submission" date="2021-03" db="EMBL/GenBank/DDBJ databases">
        <title>Evolutionary priming and transition to the ectomycorrhizal habit in an iconic lineage of mushroom-forming fungi: is preadaptation a requirement?</title>
        <authorList>
            <consortium name="DOE Joint Genome Institute"/>
            <person name="Looney B.P."/>
            <person name="Miyauchi S."/>
            <person name="Morin E."/>
            <person name="Drula E."/>
            <person name="Courty P.E."/>
            <person name="Chicoki N."/>
            <person name="Fauchery L."/>
            <person name="Kohler A."/>
            <person name="Kuo A."/>
            <person name="LaButti K."/>
            <person name="Pangilinan J."/>
            <person name="Lipzen A."/>
            <person name="Riley R."/>
            <person name="Andreopoulos W."/>
            <person name="He G."/>
            <person name="Johnson J."/>
            <person name="Barry K.W."/>
            <person name="Grigoriev I.V."/>
            <person name="Nagy L."/>
            <person name="Hibbett D."/>
            <person name="Henrissat B."/>
            <person name="Matheny P.B."/>
            <person name="Labbe J."/>
            <person name="Martin A.F."/>
        </authorList>
    </citation>
    <scope>NUCLEOTIDE SEQUENCE</scope>
    <source>
        <strain evidence="1">BPL698</strain>
    </source>
</reference>
<gene>
    <name evidence="1" type="ORF">F5148DRAFT_1013746</name>
</gene>
<keyword evidence="2" id="KW-1185">Reference proteome</keyword>
<protein>
    <submittedName>
        <fullName evidence="1">Uncharacterized protein</fullName>
    </submittedName>
</protein>
<dbReference type="EMBL" id="JAGFNK010000095">
    <property type="protein sequence ID" value="KAI9508332.1"/>
    <property type="molecule type" value="Genomic_DNA"/>
</dbReference>
<organism evidence="1 2">
    <name type="scientific">Russula earlei</name>
    <dbReference type="NCBI Taxonomy" id="71964"/>
    <lineage>
        <taxon>Eukaryota</taxon>
        <taxon>Fungi</taxon>
        <taxon>Dikarya</taxon>
        <taxon>Basidiomycota</taxon>
        <taxon>Agaricomycotina</taxon>
        <taxon>Agaricomycetes</taxon>
        <taxon>Russulales</taxon>
        <taxon>Russulaceae</taxon>
        <taxon>Russula</taxon>
    </lineage>
</organism>
<dbReference type="Proteomes" id="UP001207468">
    <property type="component" value="Unassembled WGS sequence"/>
</dbReference>
<proteinExistence type="predicted"/>
<accession>A0ACC0UB59</accession>
<evidence type="ECO:0000313" key="1">
    <source>
        <dbReference type="EMBL" id="KAI9508332.1"/>
    </source>
</evidence>
<comment type="caution">
    <text evidence="1">The sequence shown here is derived from an EMBL/GenBank/DDBJ whole genome shotgun (WGS) entry which is preliminary data.</text>
</comment>
<evidence type="ECO:0000313" key="2">
    <source>
        <dbReference type="Proteomes" id="UP001207468"/>
    </source>
</evidence>
<name>A0ACC0UB59_9AGAM</name>